<keyword evidence="8" id="KW-1185">Reference proteome</keyword>
<dbReference type="Pfam" id="PF02104">
    <property type="entry name" value="SURF1"/>
    <property type="match status" value="1"/>
</dbReference>
<organism evidence="7 8">
    <name type="scientific">Legionella beliardensis</name>
    <dbReference type="NCBI Taxonomy" id="91822"/>
    <lineage>
        <taxon>Bacteria</taxon>
        <taxon>Pseudomonadati</taxon>
        <taxon>Pseudomonadota</taxon>
        <taxon>Gammaproteobacteria</taxon>
        <taxon>Legionellales</taxon>
        <taxon>Legionellaceae</taxon>
        <taxon>Legionella</taxon>
    </lineage>
</organism>
<dbReference type="AlphaFoldDB" id="A0A378HYW8"/>
<keyword evidence="5 6" id="KW-0472">Membrane</keyword>
<comment type="subcellular location">
    <subcellularLocation>
        <location evidence="6">Cell membrane</location>
        <topology evidence="6">Multi-pass membrane protein</topology>
    </subcellularLocation>
    <subcellularLocation>
        <location evidence="1">Membrane</location>
    </subcellularLocation>
</comment>
<evidence type="ECO:0000256" key="1">
    <source>
        <dbReference type="ARBA" id="ARBA00004370"/>
    </source>
</evidence>
<evidence type="ECO:0000313" key="7">
    <source>
        <dbReference type="EMBL" id="STX28118.1"/>
    </source>
</evidence>
<sequence>MASLTCFNRSFTPNWLLALVVILISALFIYLGMWQLRRAEEKNLMLAAFQKQATQPPLTWQPGIKLKQYQRITVKGHYLTQNFLLDNQHHQHQFGYNLLTPLVLADGKVILIDRGWLPGDLNRRNLPTVSFPEGELQLAGQVYYPSSKNWVLGQNLEVKSANLALVEQIDVSQISQFLHKFVYPFIIRLDKLEEGGYVREWAIVSMPPARHKAYALQWFTMALVIWLIFIGLSVKKTNE</sequence>
<evidence type="ECO:0000256" key="5">
    <source>
        <dbReference type="ARBA" id="ARBA00023136"/>
    </source>
</evidence>
<dbReference type="PANTHER" id="PTHR23427">
    <property type="entry name" value="SURFEIT LOCUS PROTEIN"/>
    <property type="match status" value="1"/>
</dbReference>
<keyword evidence="4 6" id="KW-1133">Transmembrane helix</keyword>
<feature type="transmembrane region" description="Helical" evidence="6">
    <location>
        <begin position="215"/>
        <end position="234"/>
    </location>
</feature>
<dbReference type="RefSeq" id="WP_115301889.1">
    <property type="nucleotide sequence ID" value="NZ_CAAAHO010000008.1"/>
</dbReference>
<evidence type="ECO:0000256" key="4">
    <source>
        <dbReference type="ARBA" id="ARBA00022989"/>
    </source>
</evidence>
<dbReference type="PANTHER" id="PTHR23427:SF2">
    <property type="entry name" value="SURFEIT LOCUS PROTEIN 1"/>
    <property type="match status" value="1"/>
</dbReference>
<dbReference type="InterPro" id="IPR002994">
    <property type="entry name" value="Surf1/Shy1"/>
</dbReference>
<evidence type="ECO:0000256" key="3">
    <source>
        <dbReference type="ARBA" id="ARBA00022692"/>
    </source>
</evidence>
<keyword evidence="6" id="KW-1003">Cell membrane</keyword>
<proteinExistence type="inferred from homology"/>
<evidence type="ECO:0000313" key="8">
    <source>
        <dbReference type="Proteomes" id="UP000254968"/>
    </source>
</evidence>
<dbReference type="CDD" id="cd06662">
    <property type="entry name" value="SURF1"/>
    <property type="match status" value="1"/>
</dbReference>
<feature type="transmembrane region" description="Helical" evidence="6">
    <location>
        <begin position="15"/>
        <end position="36"/>
    </location>
</feature>
<gene>
    <name evidence="7" type="ORF">NCTC13315_00642</name>
</gene>
<dbReference type="GO" id="GO:0005886">
    <property type="term" value="C:plasma membrane"/>
    <property type="evidence" value="ECO:0007669"/>
    <property type="project" value="UniProtKB-SubCell"/>
</dbReference>
<dbReference type="InterPro" id="IPR045214">
    <property type="entry name" value="Surf1/Surf4"/>
</dbReference>
<evidence type="ECO:0000256" key="2">
    <source>
        <dbReference type="ARBA" id="ARBA00007165"/>
    </source>
</evidence>
<dbReference type="Proteomes" id="UP000254968">
    <property type="component" value="Unassembled WGS sequence"/>
</dbReference>
<comment type="similarity">
    <text evidence="2 6">Belongs to the SURF1 family.</text>
</comment>
<dbReference type="OrthoDB" id="9789940at2"/>
<dbReference type="PROSITE" id="PS50895">
    <property type="entry name" value="SURF1"/>
    <property type="match status" value="1"/>
</dbReference>
<name>A0A378HYW8_9GAMM</name>
<protein>
    <recommendedName>
        <fullName evidence="6">SURF1-like protein</fullName>
    </recommendedName>
</protein>
<accession>A0A378HYW8</accession>
<keyword evidence="3 6" id="KW-0812">Transmembrane</keyword>
<reference evidence="7 8" key="1">
    <citation type="submission" date="2018-06" db="EMBL/GenBank/DDBJ databases">
        <authorList>
            <consortium name="Pathogen Informatics"/>
            <person name="Doyle S."/>
        </authorList>
    </citation>
    <scope>NUCLEOTIDE SEQUENCE [LARGE SCALE GENOMIC DNA]</scope>
    <source>
        <strain evidence="7 8">NCTC13315</strain>
    </source>
</reference>
<evidence type="ECO:0000256" key="6">
    <source>
        <dbReference type="RuleBase" id="RU363076"/>
    </source>
</evidence>
<dbReference type="EMBL" id="UGNV01000001">
    <property type="protein sequence ID" value="STX28118.1"/>
    <property type="molecule type" value="Genomic_DNA"/>
</dbReference>